<name>A0A177NI06_9GAMM</name>
<dbReference type="STRING" id="702114.A1355_08585"/>
<dbReference type="AlphaFoldDB" id="A0A177NI06"/>
<dbReference type="EMBL" id="LUUK01000179">
    <property type="protein sequence ID" value="OAI17214.1"/>
    <property type="molecule type" value="Genomic_DNA"/>
</dbReference>
<evidence type="ECO:0000256" key="3">
    <source>
        <dbReference type="ARBA" id="ARBA00022692"/>
    </source>
</evidence>
<feature type="transmembrane region" description="Helical" evidence="6">
    <location>
        <begin position="309"/>
        <end position="330"/>
    </location>
</feature>
<dbReference type="GO" id="GO:0005886">
    <property type="term" value="C:plasma membrane"/>
    <property type="evidence" value="ECO:0007669"/>
    <property type="project" value="UniProtKB-SubCell"/>
</dbReference>
<feature type="transmembrane region" description="Helical" evidence="6">
    <location>
        <begin position="167"/>
        <end position="186"/>
    </location>
</feature>
<dbReference type="Pfam" id="PF07690">
    <property type="entry name" value="MFS_1"/>
    <property type="match status" value="1"/>
</dbReference>
<dbReference type="InterPro" id="IPR036259">
    <property type="entry name" value="MFS_trans_sf"/>
</dbReference>
<keyword evidence="3 6" id="KW-0812">Transmembrane</keyword>
<dbReference type="GO" id="GO:0022857">
    <property type="term" value="F:transmembrane transporter activity"/>
    <property type="evidence" value="ECO:0007669"/>
    <property type="project" value="InterPro"/>
</dbReference>
<keyword evidence="5 6" id="KW-0472">Membrane</keyword>
<organism evidence="7 8">
    <name type="scientific">Methylomonas koyamae</name>
    <dbReference type="NCBI Taxonomy" id="702114"/>
    <lineage>
        <taxon>Bacteria</taxon>
        <taxon>Pseudomonadati</taxon>
        <taxon>Pseudomonadota</taxon>
        <taxon>Gammaproteobacteria</taxon>
        <taxon>Methylococcales</taxon>
        <taxon>Methylococcaceae</taxon>
        <taxon>Methylomonas</taxon>
    </lineage>
</organism>
<dbReference type="InterPro" id="IPR050189">
    <property type="entry name" value="MFS_Efflux_Transporters"/>
</dbReference>
<proteinExistence type="predicted"/>
<dbReference type="SUPFAM" id="SSF103473">
    <property type="entry name" value="MFS general substrate transporter"/>
    <property type="match status" value="1"/>
</dbReference>
<evidence type="ECO:0000256" key="5">
    <source>
        <dbReference type="ARBA" id="ARBA00023136"/>
    </source>
</evidence>
<dbReference type="InterPro" id="IPR011701">
    <property type="entry name" value="MFS"/>
</dbReference>
<evidence type="ECO:0000256" key="2">
    <source>
        <dbReference type="ARBA" id="ARBA00022475"/>
    </source>
</evidence>
<keyword evidence="2" id="KW-1003">Cell membrane</keyword>
<feature type="transmembrane region" description="Helical" evidence="6">
    <location>
        <begin position="21"/>
        <end position="41"/>
    </location>
</feature>
<evidence type="ECO:0000256" key="1">
    <source>
        <dbReference type="ARBA" id="ARBA00004651"/>
    </source>
</evidence>
<feature type="transmembrane region" description="Helical" evidence="6">
    <location>
        <begin position="61"/>
        <end position="79"/>
    </location>
</feature>
<comment type="caution">
    <text evidence="7">The sequence shown here is derived from an EMBL/GenBank/DDBJ whole genome shotgun (WGS) entry which is preliminary data.</text>
</comment>
<keyword evidence="4 6" id="KW-1133">Transmembrane helix</keyword>
<protein>
    <submittedName>
        <fullName evidence="7">MFS transporter</fullName>
    </submittedName>
</protein>
<keyword evidence="8" id="KW-1185">Reference proteome</keyword>
<evidence type="ECO:0000313" key="8">
    <source>
        <dbReference type="Proteomes" id="UP000077628"/>
    </source>
</evidence>
<evidence type="ECO:0000256" key="6">
    <source>
        <dbReference type="SAM" id="Phobius"/>
    </source>
</evidence>
<dbReference type="PANTHER" id="PTHR43124">
    <property type="entry name" value="PURINE EFFLUX PUMP PBUE"/>
    <property type="match status" value="1"/>
</dbReference>
<dbReference type="Gene3D" id="1.20.1250.20">
    <property type="entry name" value="MFS general substrate transporter like domains"/>
    <property type="match status" value="2"/>
</dbReference>
<feature type="transmembrane region" description="Helical" evidence="6">
    <location>
        <begin position="368"/>
        <end position="388"/>
    </location>
</feature>
<feature type="transmembrane region" description="Helical" evidence="6">
    <location>
        <begin position="86"/>
        <end position="105"/>
    </location>
</feature>
<accession>A0A177NI06</accession>
<evidence type="ECO:0000313" key="7">
    <source>
        <dbReference type="EMBL" id="OAI17214.1"/>
    </source>
</evidence>
<sequence length="404" mass="43070">MTAAASRLHHVRTPFDDRRSIAISLYMTLVGYGVLVALPAISAARVALLGFSEEQVGRLSSADLGGLAAGAALGAALIAKGNRRRLVWLGALTVIVANALCLRYQQYPITLLLRLLAGLGSGLYTSVAVANLGATARPAQAYNRMLFAFAFSQALELQVLPHLSMNGIYAGFIAAYALGLAGLNWMPAHAADRQLDVAVDVENGEGHRVEHRRVPAYLVWLCLLAILLTYTNIGGYWTYIELAARSAGVAPDWISRLLVWGSLAGILGCLLATRISNRFGLARPLLAALMMMAAAVGLLGLGMNTASMTLSLLAFNWLWIFIDVYQMGFIANADHSGRYSSLIPAAQGLGQIFGPNLAASLLAGGADYAAVFGVCALFALLAWLTYLATYFRLRRLIPELADAA</sequence>
<reference evidence="8" key="1">
    <citation type="submission" date="2016-03" db="EMBL/GenBank/DDBJ databases">
        <authorList>
            <person name="Heylen K."/>
            <person name="De Vos P."/>
            <person name="Vekeman B."/>
        </authorList>
    </citation>
    <scope>NUCLEOTIDE SEQUENCE [LARGE SCALE GENOMIC DNA]</scope>
    <source>
        <strain evidence="8">R-45383</strain>
    </source>
</reference>
<feature type="transmembrane region" description="Helical" evidence="6">
    <location>
        <begin position="285"/>
        <end position="303"/>
    </location>
</feature>
<feature type="transmembrane region" description="Helical" evidence="6">
    <location>
        <begin position="111"/>
        <end position="133"/>
    </location>
</feature>
<dbReference type="PANTHER" id="PTHR43124:SF10">
    <property type="entry name" value="PURINE EFFLUX PUMP PBUE"/>
    <property type="match status" value="1"/>
</dbReference>
<feature type="transmembrane region" description="Helical" evidence="6">
    <location>
        <begin position="214"/>
        <end position="233"/>
    </location>
</feature>
<evidence type="ECO:0000256" key="4">
    <source>
        <dbReference type="ARBA" id="ARBA00022989"/>
    </source>
</evidence>
<dbReference type="Proteomes" id="UP000077628">
    <property type="component" value="Unassembled WGS sequence"/>
</dbReference>
<comment type="subcellular location">
    <subcellularLocation>
        <location evidence="1">Cell membrane</location>
        <topology evidence="1">Multi-pass membrane protein</topology>
    </subcellularLocation>
</comment>
<feature type="transmembrane region" description="Helical" evidence="6">
    <location>
        <begin position="253"/>
        <end position="273"/>
    </location>
</feature>
<gene>
    <name evidence="7" type="ORF">A1355_08585</name>
</gene>